<keyword evidence="3" id="KW-1185">Reference proteome</keyword>
<dbReference type="OrthoDB" id="9797575at2"/>
<dbReference type="EMBL" id="FXYD01000001">
    <property type="protein sequence ID" value="SMX31578.1"/>
    <property type="molecule type" value="Genomic_DNA"/>
</dbReference>
<dbReference type="GO" id="GO:0051301">
    <property type="term" value="P:cell division"/>
    <property type="evidence" value="ECO:0007669"/>
    <property type="project" value="UniProtKB-KW"/>
</dbReference>
<dbReference type="InterPro" id="IPR042233">
    <property type="entry name" value="Cell_div_ZapA_N"/>
</dbReference>
<sequence length="129" mass="13785">MPQVEITIGGRNFEVACQDGEEQFLMTAAAMLDVEASSLSTQVGRMPESRMLLMAGLLLADRTAGLEDKVREAEGKLAQVQAQLETASSQSSVERVEVPVIPEGFVDTMSEIAKRAEAIADDVESRAAG</sequence>
<keyword evidence="1" id="KW-0175">Coiled coil</keyword>
<evidence type="ECO:0000313" key="3">
    <source>
        <dbReference type="Proteomes" id="UP000203464"/>
    </source>
</evidence>
<dbReference type="RefSeq" id="WP_093994897.1">
    <property type="nucleotide sequence ID" value="NZ_FXYD01000001.1"/>
</dbReference>
<feature type="coiled-coil region" evidence="1">
    <location>
        <begin position="63"/>
        <end position="90"/>
    </location>
</feature>
<gene>
    <name evidence="2" type="ORF">OCA8868_00432</name>
</gene>
<evidence type="ECO:0000256" key="1">
    <source>
        <dbReference type="SAM" id="Coils"/>
    </source>
</evidence>
<dbReference type="Proteomes" id="UP000203464">
    <property type="component" value="Unassembled WGS sequence"/>
</dbReference>
<name>A0A238JLM6_9RHOB</name>
<reference evidence="3" key="1">
    <citation type="submission" date="2017-05" db="EMBL/GenBank/DDBJ databases">
        <authorList>
            <person name="Rodrigo-Torres L."/>
            <person name="Arahal R. D."/>
            <person name="Lucena T."/>
        </authorList>
    </citation>
    <scope>NUCLEOTIDE SEQUENCE [LARGE SCALE GENOMIC DNA]</scope>
    <source>
        <strain evidence="3">CECT 8868</strain>
    </source>
</reference>
<keyword evidence="2" id="KW-0131">Cell cycle</keyword>
<dbReference type="AlphaFoldDB" id="A0A238JLM6"/>
<keyword evidence="2" id="KW-0132">Cell division</keyword>
<protein>
    <submittedName>
        <fullName evidence="2">Cell division protein ZapA</fullName>
    </submittedName>
</protein>
<organism evidence="2 3">
    <name type="scientific">Octadecabacter ascidiaceicola</name>
    <dbReference type="NCBI Taxonomy" id="1655543"/>
    <lineage>
        <taxon>Bacteria</taxon>
        <taxon>Pseudomonadati</taxon>
        <taxon>Pseudomonadota</taxon>
        <taxon>Alphaproteobacteria</taxon>
        <taxon>Rhodobacterales</taxon>
        <taxon>Roseobacteraceae</taxon>
        <taxon>Octadecabacter</taxon>
    </lineage>
</organism>
<evidence type="ECO:0000313" key="2">
    <source>
        <dbReference type="EMBL" id="SMX31578.1"/>
    </source>
</evidence>
<dbReference type="Gene3D" id="3.30.160.880">
    <property type="entry name" value="Cell division protein ZapA protomer, N-terminal domain"/>
    <property type="match status" value="1"/>
</dbReference>
<dbReference type="Pfam" id="PF05164">
    <property type="entry name" value="ZapA"/>
    <property type="match status" value="1"/>
</dbReference>
<proteinExistence type="predicted"/>
<accession>A0A238JLM6</accession>
<dbReference type="InterPro" id="IPR036192">
    <property type="entry name" value="Cell_div_ZapA-like_sf"/>
</dbReference>
<dbReference type="SUPFAM" id="SSF102829">
    <property type="entry name" value="Cell division protein ZapA-like"/>
    <property type="match status" value="1"/>
</dbReference>
<dbReference type="InterPro" id="IPR007838">
    <property type="entry name" value="Cell_div_ZapA-like"/>
</dbReference>